<evidence type="ECO:0000313" key="2">
    <source>
        <dbReference type="Proteomes" id="UP000464507"/>
    </source>
</evidence>
<reference evidence="1 2" key="1">
    <citation type="submission" date="2016-09" db="EMBL/GenBank/DDBJ databases">
        <title>Complete genome sequence of microbes from the polar regions.</title>
        <authorList>
            <person name="Liao L."/>
            <person name="Chen B."/>
        </authorList>
    </citation>
    <scope>NUCLEOTIDE SEQUENCE [LARGE SCALE GENOMIC DNA]</scope>
    <source>
        <strain evidence="1 2">ZS314</strain>
    </source>
</reference>
<dbReference type="Proteomes" id="UP000464507">
    <property type="component" value="Chromosome"/>
</dbReference>
<dbReference type="EMBL" id="CP017146">
    <property type="protein sequence ID" value="QHO68639.1"/>
    <property type="molecule type" value="Genomic_DNA"/>
</dbReference>
<protein>
    <submittedName>
        <fullName evidence="1">Uncharacterized protein</fullName>
    </submittedName>
</protein>
<dbReference type="OrthoDB" id="3700292at2"/>
<accession>A0A7L5AK17</accession>
<keyword evidence="2" id="KW-1185">Reference proteome</keyword>
<proteinExistence type="predicted"/>
<organism evidence="1 2">
    <name type="scientific">Marisediminicola antarctica</name>
    <dbReference type="NCBI Taxonomy" id="674079"/>
    <lineage>
        <taxon>Bacteria</taxon>
        <taxon>Bacillati</taxon>
        <taxon>Actinomycetota</taxon>
        <taxon>Actinomycetes</taxon>
        <taxon>Micrococcales</taxon>
        <taxon>Microbacteriaceae</taxon>
        <taxon>Marisediminicola</taxon>
    </lineage>
</organism>
<dbReference type="KEGG" id="mant:BHD05_02315"/>
<gene>
    <name evidence="1" type="ORF">BHD05_02315</name>
</gene>
<name>A0A7L5AK17_9MICO</name>
<sequence length="284" mass="29513">MPPRRLHLEGSSLEELGARVKAECGPYAEIIAAEKVTVGGIRGFLARHHFEVTVSIPDAPRDGVHLLDMPARVGIAALLDDADRQEALVHLERMPVAAESVSTSSALFDELMGSLDFSGPPPSRGPAPRLLTGAGDLVLLIGVWRDPLRVARAMAAPVGAAVSVAGGVLAPGSSRIEDRRGATEARAVGVRREHGTLVALGLGPAQDDAAIATADLVRAIGADQVWAVVDASRKTEDTAAWVQAMAEIVPLDALAVLGRHQTLTPESTETLGLPVGWVDGASVG</sequence>
<dbReference type="AlphaFoldDB" id="A0A7L5AK17"/>
<dbReference type="RefSeq" id="WP_161884998.1">
    <property type="nucleotide sequence ID" value="NZ_CP017146.1"/>
</dbReference>
<evidence type="ECO:0000313" key="1">
    <source>
        <dbReference type="EMBL" id="QHO68639.1"/>
    </source>
</evidence>